<evidence type="ECO:0000259" key="4">
    <source>
        <dbReference type="PROSITE" id="PS50075"/>
    </source>
</evidence>
<feature type="non-terminal residue" evidence="5">
    <location>
        <position position="1"/>
    </location>
</feature>
<dbReference type="PANTHER" id="PTHR45527">
    <property type="entry name" value="NONRIBOSOMAL PEPTIDE SYNTHETASE"/>
    <property type="match status" value="1"/>
</dbReference>
<dbReference type="InterPro" id="IPR023213">
    <property type="entry name" value="CAT-like_dom_sf"/>
</dbReference>
<name>A0ABS1X6V4_9GAMM</name>
<dbReference type="Gene3D" id="1.10.1200.10">
    <property type="entry name" value="ACP-like"/>
    <property type="match status" value="1"/>
</dbReference>
<dbReference type="InterPro" id="IPR001242">
    <property type="entry name" value="Condensation_dom"/>
</dbReference>
<dbReference type="SMART" id="SM00823">
    <property type="entry name" value="PKS_PP"/>
    <property type="match status" value="1"/>
</dbReference>
<dbReference type="Pfam" id="PF00668">
    <property type="entry name" value="Condensation"/>
    <property type="match status" value="1"/>
</dbReference>
<dbReference type="Pfam" id="PF00550">
    <property type="entry name" value="PP-binding"/>
    <property type="match status" value="1"/>
</dbReference>
<gene>
    <name evidence="5" type="ORF">JM946_29800</name>
</gene>
<dbReference type="PANTHER" id="PTHR45527:SF1">
    <property type="entry name" value="FATTY ACID SYNTHASE"/>
    <property type="match status" value="1"/>
</dbReference>
<comment type="caution">
    <text evidence="5">The sequence shown here is derived from an EMBL/GenBank/DDBJ whole genome shotgun (WGS) entry which is preliminary data.</text>
</comment>
<feature type="domain" description="Carrier" evidence="4">
    <location>
        <begin position="6"/>
        <end position="80"/>
    </location>
</feature>
<dbReference type="InterPro" id="IPR020806">
    <property type="entry name" value="PKS_PP-bd"/>
</dbReference>
<dbReference type="InterPro" id="IPR036736">
    <property type="entry name" value="ACP-like_sf"/>
</dbReference>
<keyword evidence="1" id="KW-0596">Phosphopantetheine</keyword>
<proteinExistence type="predicted"/>
<accession>A0ABS1X6V4</accession>
<dbReference type="RefSeq" id="WP_230980107.1">
    <property type="nucleotide sequence ID" value="NZ_JAEVLS010000019.1"/>
</dbReference>
<evidence type="ECO:0000256" key="3">
    <source>
        <dbReference type="SAM" id="MobiDB-lite"/>
    </source>
</evidence>
<dbReference type="PROSITE" id="PS50075">
    <property type="entry name" value="CARRIER"/>
    <property type="match status" value="1"/>
</dbReference>
<dbReference type="InterPro" id="IPR009081">
    <property type="entry name" value="PP-bd_ACP"/>
</dbReference>
<reference evidence="5 6" key="1">
    <citation type="journal article" date="2021" name="Int. J. Syst. Evol. Microbiol.">
        <title>Steroidobacter gossypii sp. nov., isolated from soil of cotton cropping field.</title>
        <authorList>
            <person name="Huang R."/>
            <person name="Yang S."/>
            <person name="Zhen C."/>
            <person name="Liu W."/>
        </authorList>
    </citation>
    <scope>NUCLEOTIDE SEQUENCE [LARGE SCALE GENOMIC DNA]</scope>
    <source>
        <strain evidence="5 6">S1-65</strain>
    </source>
</reference>
<organism evidence="5 6">
    <name type="scientific">Steroidobacter gossypii</name>
    <dbReference type="NCBI Taxonomy" id="2805490"/>
    <lineage>
        <taxon>Bacteria</taxon>
        <taxon>Pseudomonadati</taxon>
        <taxon>Pseudomonadota</taxon>
        <taxon>Gammaproteobacteria</taxon>
        <taxon>Steroidobacterales</taxon>
        <taxon>Steroidobacteraceae</taxon>
        <taxon>Steroidobacter</taxon>
    </lineage>
</organism>
<sequence length="579" mass="63807">SREYEAPQGEVEEVLAGIWQELLHVERVGRQDNFFELGGHSLLIVQLMERLRRVGLSAEVRQVFESPTLADLSRVLSSEAAGAMEVPANLIPPGCEAITPQMLPLVSLEAQHIERIVRSVPGGAANIQDIYPLAPLQEGILFHHLLDRDRGDTYVSPTVLQLCSKQRLEELSAALQSVIERHDVLRTAVLWEELPQPVQVVYRKAQLSVTELALASDRDVKEQIEEWVKPERQRLDLRQAPLLRLQVAADPHSEQWYALLQTHHIVGDNVAREIVISEIVAHLQGHAQELPPSVPYRNHVAQALAYARTHDAEAFFRGKLGDVDEPTAPFGLLDVHGDGSQVKEAHEELEIELARRIRKQARKLGVSAATLFHAAWGVVMAHTSGRDDVVFGSVLLGRMQGSAGAQRILGMFINTLPLRLKLRGMSAKELVERTQRELIELLSHEQASLAVAQRCSGIGGAAPLFNALLNYRPGATSSPSLSDASGISVLIDQERTNYPITLSVDDRGEGFALTAKSNHVIDPHRMTSYLRTALQSLVEALEQSPQRPALLLPILPQSERGGGGVQRDTESLSAREADP</sequence>
<dbReference type="CDD" id="cd19544">
    <property type="entry name" value="E-C_NRPS"/>
    <property type="match status" value="1"/>
</dbReference>
<evidence type="ECO:0000313" key="6">
    <source>
        <dbReference type="Proteomes" id="UP000661077"/>
    </source>
</evidence>
<evidence type="ECO:0000256" key="1">
    <source>
        <dbReference type="ARBA" id="ARBA00022450"/>
    </source>
</evidence>
<feature type="compositionally biased region" description="Basic and acidic residues" evidence="3">
    <location>
        <begin position="567"/>
        <end position="579"/>
    </location>
</feature>
<dbReference type="Gene3D" id="3.30.559.10">
    <property type="entry name" value="Chloramphenicol acetyltransferase-like domain"/>
    <property type="match status" value="1"/>
</dbReference>
<keyword evidence="2" id="KW-0597">Phosphoprotein</keyword>
<dbReference type="Gene3D" id="3.30.559.30">
    <property type="entry name" value="Nonribosomal peptide synthetase, condensation domain"/>
    <property type="match status" value="1"/>
</dbReference>
<evidence type="ECO:0000313" key="5">
    <source>
        <dbReference type="EMBL" id="MBM0108940.1"/>
    </source>
</evidence>
<dbReference type="SUPFAM" id="SSF52777">
    <property type="entry name" value="CoA-dependent acyltransferases"/>
    <property type="match status" value="2"/>
</dbReference>
<keyword evidence="6" id="KW-1185">Reference proteome</keyword>
<feature type="region of interest" description="Disordered" evidence="3">
    <location>
        <begin position="554"/>
        <end position="579"/>
    </location>
</feature>
<protein>
    <submittedName>
        <fullName evidence="5">Non-ribosomal peptide synthetase</fullName>
    </submittedName>
</protein>
<evidence type="ECO:0000256" key="2">
    <source>
        <dbReference type="ARBA" id="ARBA00022553"/>
    </source>
</evidence>
<dbReference type="SUPFAM" id="SSF47336">
    <property type="entry name" value="ACP-like"/>
    <property type="match status" value="1"/>
</dbReference>
<dbReference type="EMBL" id="JAEVLS010000019">
    <property type="protein sequence ID" value="MBM0108940.1"/>
    <property type="molecule type" value="Genomic_DNA"/>
</dbReference>
<dbReference type="Proteomes" id="UP000661077">
    <property type="component" value="Unassembled WGS sequence"/>
</dbReference>